<accession>A0A432MJ13</accession>
<evidence type="ECO:0000313" key="8">
    <source>
        <dbReference type="EMBL" id="RUL87289.1"/>
    </source>
</evidence>
<dbReference type="SUPFAM" id="SSF50978">
    <property type="entry name" value="WD40 repeat-like"/>
    <property type="match status" value="1"/>
</dbReference>
<dbReference type="InterPro" id="IPR000719">
    <property type="entry name" value="Prot_kinase_dom"/>
</dbReference>
<dbReference type="OrthoDB" id="500858at2"/>
<dbReference type="SMART" id="SM00220">
    <property type="entry name" value="S_TKc"/>
    <property type="match status" value="1"/>
</dbReference>
<dbReference type="EMBL" id="RYZH01000023">
    <property type="protein sequence ID" value="RUL87289.1"/>
    <property type="molecule type" value="Genomic_DNA"/>
</dbReference>
<dbReference type="AlphaFoldDB" id="A0A432MJ13"/>
<dbReference type="PROSITE" id="PS00108">
    <property type="entry name" value="PROTEIN_KINASE_ST"/>
    <property type="match status" value="1"/>
</dbReference>
<sequence length="1170" mass="125845">MTRDDTDLDPPSDANSRQRSDSTIPTAPIPDDTPPLDLDRLAVMLAAFESRTFSSNEAPERSSRPKGDSTEFLFELRECLRLALGSWPRPGDGPRRIGRFEVLEERGRGGFGIVYRAFDPVLRRFVALKVPRIEGLALPELRRRFLREARAAGALEHPNIVPVFEAGEDGPLCYLAAAFVDGPTLSSWLHTRISLVPPADAAALVAIMSDAVHHAHTRGVLHRDLKPSNVLLQGVAPGDDLRPARPVPRLTDFGLAKLLEDAGEESRSGVPMGSPSYMSPEQAAGRRREIGPLADVYGLGAIFYEILTGRPPLRGESPMETIALVLSEQPVPPRALRPGIPRELETICLTCLHKDPSRRYPSAEALAADLRRWLAGDPIQAQPIPIGERLGRWARRRPARVGVILLLGILGAISAGYLLARDSWLASHREELEAIASREREQRAEAERQAELAERRLDASRLKQADQALSLGEIERALDILDDLKPLPSGPDFTRGFLRSRAAAEMVPLRGHHRSVIQLAVAPGSGAIASVDLDERLLLHPAGNTAAPLTLTGVVEGATYPEFSPDSRFLAAFETDGSGDDHRLGLTVWDARSGRTIVQFRPEEAEGVPRWFGFPGDRLLAGSWVGEAGEATVLVWSLAAPASAPRSSPMATIRIPAGGQVACGGRWLAIASPGRLVLVDPRSGEVVRELPDAPAVPIGLALSPDGRSIAVCHEGGLFELRDSESGAVLGRTSIADPLSPPCFSPRGKWAGLIDRAGTVALLGRDGEGPHTFSAATDDTRKARMAFSPEEDRIALNVWSKAGDQEATTVRRIGDGEILATYLGRPQPLSSLAFAPDGRHVVLAGGPTLYCWRLDPPEDPPEPAGHLDEAWSAAFSPNGRYLATGSDDTDEPQTLKLWEVQTGRLVLGWKAHPATVSALAFRPDGGALASAGLEAREHLRLWEPETGTLIAELIGHTDRVRTVAFSPDGRLLASSGSDRTVRLWDGADGSPLDVLSGPTETVRQVAFSPDGRSLACCDNGGEVWMWDLATRVGRVVLSRSDTYTSLAFSPDGLLLAVADEGGSVTLLDGTTLTILSTLRVDDGRILSLAFSPDSRALAIAGESRAVRVWDPVACLEVLSLDELGSQVNDLAFSPDGRILVSCSHDGAVRFWRSPLVEAQDSLAGMRRPASQ</sequence>
<dbReference type="PANTHER" id="PTHR19848:SF8">
    <property type="entry name" value="F-BOX AND WD REPEAT DOMAIN CONTAINING 7"/>
    <property type="match status" value="1"/>
</dbReference>
<evidence type="ECO:0000256" key="5">
    <source>
        <dbReference type="SAM" id="MobiDB-lite"/>
    </source>
</evidence>
<feature type="repeat" description="WD" evidence="3">
    <location>
        <begin position="994"/>
        <end position="1029"/>
    </location>
</feature>
<dbReference type="CDD" id="cd00200">
    <property type="entry name" value="WD40"/>
    <property type="match status" value="1"/>
</dbReference>
<dbReference type="PROSITE" id="PS50082">
    <property type="entry name" value="WD_REPEATS_2"/>
    <property type="match status" value="4"/>
</dbReference>
<feature type="compositionally biased region" description="Acidic residues" evidence="5">
    <location>
        <begin position="1"/>
        <end position="10"/>
    </location>
</feature>
<evidence type="ECO:0000256" key="1">
    <source>
        <dbReference type="ARBA" id="ARBA00022574"/>
    </source>
</evidence>
<organism evidence="8 9">
    <name type="scientific">Tautonia sociabilis</name>
    <dbReference type="NCBI Taxonomy" id="2080755"/>
    <lineage>
        <taxon>Bacteria</taxon>
        <taxon>Pseudomonadati</taxon>
        <taxon>Planctomycetota</taxon>
        <taxon>Planctomycetia</taxon>
        <taxon>Isosphaerales</taxon>
        <taxon>Isosphaeraceae</taxon>
        <taxon>Tautonia</taxon>
    </lineage>
</organism>
<dbReference type="Pfam" id="PF00400">
    <property type="entry name" value="WD40"/>
    <property type="match status" value="5"/>
</dbReference>
<evidence type="ECO:0000256" key="2">
    <source>
        <dbReference type="ARBA" id="ARBA00022737"/>
    </source>
</evidence>
<name>A0A432MJ13_9BACT</name>
<keyword evidence="6" id="KW-0472">Membrane</keyword>
<evidence type="ECO:0000256" key="4">
    <source>
        <dbReference type="SAM" id="Coils"/>
    </source>
</evidence>
<dbReference type="Proteomes" id="UP000280296">
    <property type="component" value="Unassembled WGS sequence"/>
</dbReference>
<dbReference type="PANTHER" id="PTHR19848">
    <property type="entry name" value="WD40 REPEAT PROTEIN"/>
    <property type="match status" value="1"/>
</dbReference>
<keyword evidence="2" id="KW-0677">Repeat</keyword>
<feature type="transmembrane region" description="Helical" evidence="6">
    <location>
        <begin position="399"/>
        <end position="420"/>
    </location>
</feature>
<feature type="coiled-coil region" evidence="4">
    <location>
        <begin position="425"/>
        <end position="463"/>
    </location>
</feature>
<dbReference type="Gene3D" id="3.30.200.20">
    <property type="entry name" value="Phosphorylase Kinase, domain 1"/>
    <property type="match status" value="1"/>
</dbReference>
<reference evidence="8 9" key="1">
    <citation type="submission" date="2018-12" db="EMBL/GenBank/DDBJ databases">
        <authorList>
            <person name="Toschakov S.V."/>
        </authorList>
    </citation>
    <scope>NUCLEOTIDE SEQUENCE [LARGE SCALE GENOMIC DNA]</scope>
    <source>
        <strain evidence="8 9">GM2012</strain>
    </source>
</reference>
<protein>
    <recommendedName>
        <fullName evidence="7">Protein kinase domain-containing protein</fullName>
    </recommendedName>
</protein>
<dbReference type="CDD" id="cd14014">
    <property type="entry name" value="STKc_PknB_like"/>
    <property type="match status" value="1"/>
</dbReference>
<dbReference type="SUPFAM" id="SSF50969">
    <property type="entry name" value="YVTN repeat-like/Quinoprotein amine dehydrogenase"/>
    <property type="match status" value="1"/>
</dbReference>
<reference evidence="8 9" key="2">
    <citation type="submission" date="2019-01" db="EMBL/GenBank/DDBJ databases">
        <title>Tautonia sociabilis, a novel thermotolerant planctomycete of Isosphaeraceae family, isolated from a 4000 m deep subterranean habitat.</title>
        <authorList>
            <person name="Kovaleva O.L."/>
            <person name="Elcheninov A.G."/>
            <person name="Van Heerden E."/>
            <person name="Toshchakov S.V."/>
            <person name="Novikov A."/>
            <person name="Bonch-Osmolovskaya E.A."/>
            <person name="Kublanov I.V."/>
        </authorList>
    </citation>
    <scope>NUCLEOTIDE SEQUENCE [LARGE SCALE GENOMIC DNA]</scope>
    <source>
        <strain evidence="8 9">GM2012</strain>
    </source>
</reference>
<keyword evidence="6" id="KW-1133">Transmembrane helix</keyword>
<dbReference type="RefSeq" id="WP_126725802.1">
    <property type="nucleotide sequence ID" value="NZ_RYZH01000023.1"/>
</dbReference>
<dbReference type="InterPro" id="IPR011044">
    <property type="entry name" value="Quino_amine_DH_bsu"/>
</dbReference>
<keyword evidence="9" id="KW-1185">Reference proteome</keyword>
<feature type="domain" description="Protein kinase" evidence="7">
    <location>
        <begin position="100"/>
        <end position="374"/>
    </location>
</feature>
<keyword evidence="4" id="KW-0175">Coiled coil</keyword>
<dbReference type="InterPro" id="IPR011009">
    <property type="entry name" value="Kinase-like_dom_sf"/>
</dbReference>
<dbReference type="GO" id="GO:0005524">
    <property type="term" value="F:ATP binding"/>
    <property type="evidence" value="ECO:0007669"/>
    <property type="project" value="InterPro"/>
</dbReference>
<dbReference type="InterPro" id="IPR008271">
    <property type="entry name" value="Ser/Thr_kinase_AS"/>
</dbReference>
<dbReference type="InterPro" id="IPR001680">
    <property type="entry name" value="WD40_rpt"/>
</dbReference>
<dbReference type="GO" id="GO:0004672">
    <property type="term" value="F:protein kinase activity"/>
    <property type="evidence" value="ECO:0007669"/>
    <property type="project" value="InterPro"/>
</dbReference>
<dbReference type="InterPro" id="IPR036322">
    <property type="entry name" value="WD40_repeat_dom_sf"/>
</dbReference>
<dbReference type="Gene3D" id="2.130.10.10">
    <property type="entry name" value="YVTN repeat-like/Quinoprotein amine dehydrogenase"/>
    <property type="match status" value="4"/>
</dbReference>
<dbReference type="PROSITE" id="PS50294">
    <property type="entry name" value="WD_REPEATS_REGION"/>
    <property type="match status" value="3"/>
</dbReference>
<evidence type="ECO:0000313" key="9">
    <source>
        <dbReference type="Proteomes" id="UP000280296"/>
    </source>
</evidence>
<evidence type="ECO:0000256" key="6">
    <source>
        <dbReference type="SAM" id="Phobius"/>
    </source>
</evidence>
<dbReference type="Gene3D" id="1.10.510.10">
    <property type="entry name" value="Transferase(Phosphotransferase) domain 1"/>
    <property type="match status" value="1"/>
</dbReference>
<comment type="caution">
    <text evidence="8">The sequence shown here is derived from an EMBL/GenBank/DDBJ whole genome shotgun (WGS) entry which is preliminary data.</text>
</comment>
<feature type="repeat" description="WD" evidence="3">
    <location>
        <begin position="952"/>
        <end position="993"/>
    </location>
</feature>
<dbReference type="SUPFAM" id="SSF56112">
    <property type="entry name" value="Protein kinase-like (PK-like)"/>
    <property type="match status" value="1"/>
</dbReference>
<feature type="region of interest" description="Disordered" evidence="5">
    <location>
        <begin position="1"/>
        <end position="36"/>
    </location>
</feature>
<feature type="repeat" description="WD" evidence="3">
    <location>
        <begin position="1077"/>
        <end position="1109"/>
    </location>
</feature>
<gene>
    <name evidence="8" type="ORF">TsocGM_12985</name>
</gene>
<dbReference type="Pfam" id="PF00069">
    <property type="entry name" value="Pkinase"/>
    <property type="match status" value="1"/>
</dbReference>
<keyword evidence="1 3" id="KW-0853">WD repeat</keyword>
<feature type="repeat" description="WD" evidence="3">
    <location>
        <begin position="1119"/>
        <end position="1150"/>
    </location>
</feature>
<dbReference type="PROSITE" id="PS50011">
    <property type="entry name" value="PROTEIN_KINASE_DOM"/>
    <property type="match status" value="1"/>
</dbReference>
<evidence type="ECO:0000256" key="3">
    <source>
        <dbReference type="PROSITE-ProRule" id="PRU00221"/>
    </source>
</evidence>
<dbReference type="InterPro" id="IPR015943">
    <property type="entry name" value="WD40/YVTN_repeat-like_dom_sf"/>
</dbReference>
<keyword evidence="6" id="KW-0812">Transmembrane</keyword>
<proteinExistence type="predicted"/>
<dbReference type="SMART" id="SM00320">
    <property type="entry name" value="WD40"/>
    <property type="match status" value="10"/>
</dbReference>
<evidence type="ECO:0000259" key="7">
    <source>
        <dbReference type="PROSITE" id="PS50011"/>
    </source>
</evidence>